<evidence type="ECO:0000259" key="3">
    <source>
        <dbReference type="PROSITE" id="PS51186"/>
    </source>
</evidence>
<dbReference type="GO" id="GO:0016746">
    <property type="term" value="F:acyltransferase activity"/>
    <property type="evidence" value="ECO:0007669"/>
    <property type="project" value="UniProtKB-KW"/>
</dbReference>
<dbReference type="EMBL" id="JBHTAJ010000028">
    <property type="protein sequence ID" value="MFC7181177.1"/>
    <property type="molecule type" value="Genomic_DNA"/>
</dbReference>
<keyword evidence="5" id="KW-1185">Reference proteome</keyword>
<proteinExistence type="predicted"/>
<evidence type="ECO:0000313" key="5">
    <source>
        <dbReference type="Proteomes" id="UP001596435"/>
    </source>
</evidence>
<dbReference type="PANTHER" id="PTHR43877">
    <property type="entry name" value="AMINOALKYLPHOSPHONATE N-ACETYLTRANSFERASE-RELATED-RELATED"/>
    <property type="match status" value="1"/>
</dbReference>
<dbReference type="InterPro" id="IPR000182">
    <property type="entry name" value="GNAT_dom"/>
</dbReference>
<reference evidence="5" key="1">
    <citation type="journal article" date="2019" name="Int. J. Syst. Evol. Microbiol.">
        <title>The Global Catalogue of Microorganisms (GCM) 10K type strain sequencing project: providing services to taxonomists for standard genome sequencing and annotation.</title>
        <authorList>
            <consortium name="The Broad Institute Genomics Platform"/>
            <consortium name="The Broad Institute Genome Sequencing Center for Infectious Disease"/>
            <person name="Wu L."/>
            <person name="Ma J."/>
        </authorList>
    </citation>
    <scope>NUCLEOTIDE SEQUENCE [LARGE SCALE GENOMIC DNA]</scope>
    <source>
        <strain evidence="5">CGMCC 1.12859</strain>
    </source>
</reference>
<evidence type="ECO:0000256" key="1">
    <source>
        <dbReference type="ARBA" id="ARBA00022679"/>
    </source>
</evidence>
<name>A0ABW2FXM8_9ACTN</name>
<evidence type="ECO:0000313" key="4">
    <source>
        <dbReference type="EMBL" id="MFC7181177.1"/>
    </source>
</evidence>
<keyword evidence="2 4" id="KW-0012">Acyltransferase</keyword>
<dbReference type="InterPro" id="IPR050832">
    <property type="entry name" value="Bact_Acetyltransf"/>
</dbReference>
<gene>
    <name evidence="4" type="ORF">ACFQMG_16590</name>
</gene>
<dbReference type="InterPro" id="IPR016181">
    <property type="entry name" value="Acyl_CoA_acyltransferase"/>
</dbReference>
<keyword evidence="1 4" id="KW-0808">Transferase</keyword>
<accession>A0ABW2FXM8</accession>
<feature type="domain" description="N-acetyltransferase" evidence="3">
    <location>
        <begin position="2"/>
        <end position="158"/>
    </location>
</feature>
<evidence type="ECO:0000256" key="2">
    <source>
        <dbReference type="ARBA" id="ARBA00023315"/>
    </source>
</evidence>
<protein>
    <submittedName>
        <fullName evidence="4">GNAT family N-acetyltransferase</fullName>
        <ecNumber evidence="4">2.3.-.-</ecNumber>
    </submittedName>
</protein>
<dbReference type="RefSeq" id="WP_345704224.1">
    <property type="nucleotide sequence ID" value="NZ_BAABKV010000001.1"/>
</dbReference>
<dbReference type="CDD" id="cd04301">
    <property type="entry name" value="NAT_SF"/>
    <property type="match status" value="1"/>
</dbReference>
<sequence>MPTIRTASPEDAPLLASLNGIVHQLHVGHRPDLFVDSPDQDVLEAFFRARLTDPAVTAFVAEHPDGRTLGYAQARLVSWDSGALVRSDLVVCLDQIAVVPDATGTGVGSALLEAVREAGRRAGCRRLVTEVRDFNEGARAFYDAAGFRRMNVRLDQLL</sequence>
<organism evidence="4 5">
    <name type="scientific">Kitasatospora paranensis</name>
    <dbReference type="NCBI Taxonomy" id="258053"/>
    <lineage>
        <taxon>Bacteria</taxon>
        <taxon>Bacillati</taxon>
        <taxon>Actinomycetota</taxon>
        <taxon>Actinomycetes</taxon>
        <taxon>Kitasatosporales</taxon>
        <taxon>Streptomycetaceae</taxon>
        <taxon>Kitasatospora</taxon>
    </lineage>
</organism>
<dbReference type="Gene3D" id="3.40.630.30">
    <property type="match status" value="1"/>
</dbReference>
<dbReference type="PROSITE" id="PS51186">
    <property type="entry name" value="GNAT"/>
    <property type="match status" value="1"/>
</dbReference>
<comment type="caution">
    <text evidence="4">The sequence shown here is derived from an EMBL/GenBank/DDBJ whole genome shotgun (WGS) entry which is preliminary data.</text>
</comment>
<dbReference type="Pfam" id="PF00583">
    <property type="entry name" value="Acetyltransf_1"/>
    <property type="match status" value="1"/>
</dbReference>
<dbReference type="SUPFAM" id="SSF55729">
    <property type="entry name" value="Acyl-CoA N-acyltransferases (Nat)"/>
    <property type="match status" value="1"/>
</dbReference>
<dbReference type="Proteomes" id="UP001596435">
    <property type="component" value="Unassembled WGS sequence"/>
</dbReference>
<dbReference type="EC" id="2.3.-.-" evidence="4"/>